<proteinExistence type="predicted"/>
<dbReference type="Proteomes" id="UP000011885">
    <property type="component" value="Unassembled WGS sequence"/>
</dbReference>
<keyword evidence="1" id="KW-0472">Membrane</keyword>
<accession>M5U6B8</accession>
<dbReference type="AlphaFoldDB" id="M5U6B8"/>
<dbReference type="EMBL" id="ANOH01000357">
    <property type="protein sequence ID" value="EMI53406.1"/>
    <property type="molecule type" value="Genomic_DNA"/>
</dbReference>
<gene>
    <name evidence="2" type="ORF">RSSM_05153</name>
</gene>
<organism evidence="2 3">
    <name type="scientific">Rhodopirellula sallentina SM41</name>
    <dbReference type="NCBI Taxonomy" id="1263870"/>
    <lineage>
        <taxon>Bacteria</taxon>
        <taxon>Pseudomonadati</taxon>
        <taxon>Planctomycetota</taxon>
        <taxon>Planctomycetia</taxon>
        <taxon>Pirellulales</taxon>
        <taxon>Pirellulaceae</taxon>
        <taxon>Rhodopirellula</taxon>
    </lineage>
</organism>
<feature type="transmembrane region" description="Helical" evidence="1">
    <location>
        <begin position="36"/>
        <end position="60"/>
    </location>
</feature>
<evidence type="ECO:0000313" key="2">
    <source>
        <dbReference type="EMBL" id="EMI53406.1"/>
    </source>
</evidence>
<dbReference type="PATRIC" id="fig|1263870.3.peg.5451"/>
<evidence type="ECO:0000256" key="1">
    <source>
        <dbReference type="SAM" id="Phobius"/>
    </source>
</evidence>
<name>M5U6B8_9BACT</name>
<keyword evidence="3" id="KW-1185">Reference proteome</keyword>
<feature type="transmembrane region" description="Helical" evidence="1">
    <location>
        <begin position="377"/>
        <end position="397"/>
    </location>
</feature>
<protein>
    <submittedName>
        <fullName evidence="2">Membrane protein</fullName>
    </submittedName>
</protein>
<reference evidence="2 3" key="1">
    <citation type="journal article" date="2013" name="Mar. Genomics">
        <title>Expression of sulfatases in Rhodopirellula baltica and the diversity of sulfatases in the genus Rhodopirellula.</title>
        <authorList>
            <person name="Wegner C.E."/>
            <person name="Richter-Heitmann T."/>
            <person name="Klindworth A."/>
            <person name="Klockow C."/>
            <person name="Richter M."/>
            <person name="Achstetter T."/>
            <person name="Glockner F.O."/>
            <person name="Harder J."/>
        </authorList>
    </citation>
    <scope>NUCLEOTIDE SEQUENCE [LARGE SCALE GENOMIC DNA]</scope>
    <source>
        <strain evidence="2 3">SM41</strain>
    </source>
</reference>
<sequence>MSVIAIPIVLVIVVALLCLLAGVIAFAIYSYRSRGLFNALAVVITAIAIPALLFVGLAYVRLQSVELEADQNAATLSTTVAGSRSSQHTADDRLAARGLEPVVVSAYPQSRPGQWSSMNHDEFRANLYPSLLEAAEPLAQQTADELKEAEWFTSSENPTRQVVHVVGEPSFRDEQLGFRSAFSKALEQELKDTDVIAIESDAQPKNPADSPNAQPILIRLSADYEQTSRSRPWDPGTMDAPGRVSAVVTSDRGSLETRLRFVDKPWVHNLDQVVSAFPSKKFVVGYSDTLASTEAEARESAIANARSQVDVRTRYGAMVVLDDSHVIDRFAQKLSRPYGNVWREAVLIDLEDLSVNSTAAAANATVSRGESERHSTIFAAVLLILTTMIICLIANFLTQGYHRKSIGWFACLLGAFVVAAVVALNTIA</sequence>
<evidence type="ECO:0000313" key="3">
    <source>
        <dbReference type="Proteomes" id="UP000011885"/>
    </source>
</evidence>
<keyword evidence="1" id="KW-0812">Transmembrane</keyword>
<feature type="transmembrane region" description="Helical" evidence="1">
    <location>
        <begin position="406"/>
        <end position="427"/>
    </location>
</feature>
<keyword evidence="1" id="KW-1133">Transmembrane helix</keyword>
<dbReference type="OrthoDB" id="278129at2"/>
<comment type="caution">
    <text evidence="2">The sequence shown here is derived from an EMBL/GenBank/DDBJ whole genome shotgun (WGS) entry which is preliminary data.</text>
</comment>
<feature type="transmembrane region" description="Helical" evidence="1">
    <location>
        <begin position="6"/>
        <end position="29"/>
    </location>
</feature>
<dbReference type="RefSeq" id="WP_008685214.1">
    <property type="nucleotide sequence ID" value="NZ_ANOH01000357.1"/>
</dbReference>